<comment type="caution">
    <text evidence="1">The sequence shown here is derived from an EMBL/GenBank/DDBJ whole genome shotgun (WGS) entry which is preliminary data.</text>
</comment>
<dbReference type="RefSeq" id="WP_063340741.1">
    <property type="nucleotide sequence ID" value="NZ_LUKJ01000002.1"/>
</dbReference>
<accession>A0A166QQJ1</accession>
<gene>
    <name evidence="1" type="ORF">A1D17_03905</name>
</gene>
<dbReference type="Proteomes" id="UP000076489">
    <property type="component" value="Unassembled WGS sequence"/>
</dbReference>
<reference evidence="2" key="1">
    <citation type="submission" date="2016-03" db="EMBL/GenBank/DDBJ databases">
        <authorList>
            <person name="Ray J."/>
            <person name="Price M."/>
            <person name="Deutschbauer A."/>
        </authorList>
    </citation>
    <scope>NUCLEOTIDE SEQUENCE [LARGE SCALE GENOMIC DNA]</scope>
    <source>
        <strain evidence="2">FW300-N1B4</strain>
    </source>
</reference>
<evidence type="ECO:0000313" key="2">
    <source>
        <dbReference type="Proteomes" id="UP000076489"/>
    </source>
</evidence>
<organism evidence="1 2">
    <name type="scientific">Pseudomonas fluorescens</name>
    <dbReference type="NCBI Taxonomy" id="294"/>
    <lineage>
        <taxon>Bacteria</taxon>
        <taxon>Pseudomonadati</taxon>
        <taxon>Pseudomonadota</taxon>
        <taxon>Gammaproteobacteria</taxon>
        <taxon>Pseudomonadales</taxon>
        <taxon>Pseudomonadaceae</taxon>
        <taxon>Pseudomonas</taxon>
    </lineage>
</organism>
<proteinExistence type="predicted"/>
<reference evidence="1 2" key="2">
    <citation type="journal article" date="2018" name="Nature">
        <title>Mutant phenotypes for thousands of bacterial genes of unknown function.</title>
        <authorList>
            <person name="Price M.N."/>
            <person name="Wetmore K.M."/>
            <person name="Waters R.J."/>
            <person name="Callaghan M."/>
            <person name="Ray J."/>
            <person name="Liu H."/>
            <person name="Kuehl J.V."/>
            <person name="Melnyk R.A."/>
            <person name="Lamson J.S."/>
            <person name="Suh Y."/>
            <person name="Carlson H.K."/>
            <person name="Esquivel Z."/>
            <person name="Sadeeshkumar H."/>
            <person name="Chakraborty R."/>
            <person name="Zane G.M."/>
            <person name="Rubin B.E."/>
            <person name="Wall J.D."/>
            <person name="Visel A."/>
            <person name="Bristow J."/>
            <person name="Blow M.J."/>
            <person name="Arkin A.P."/>
            <person name="Deutschbauer A.M."/>
        </authorList>
    </citation>
    <scope>NUCLEOTIDE SEQUENCE [LARGE SCALE GENOMIC DNA]</scope>
    <source>
        <strain evidence="1 2">FW300-N1B4</strain>
    </source>
</reference>
<evidence type="ECO:0000313" key="1">
    <source>
        <dbReference type="EMBL" id="KZN20694.1"/>
    </source>
</evidence>
<sequence>MSQATNVLPPYSMLEHRHRLAVWVAGRAYSRKGSGHTMEVAQTLIENSGLGAIASPEDLPAPGEIDAFIHSRIEAVMHASAAIPQHQHWKSGELQSLECTYGRAQKLVNMYLKSKIICASNEDDQDRVSALHPPLDDQLLKAIHRNRKQCPAETKARFDDEWKKARELGTAWTQFNQGTYEAYIKAIRSFLAGRPLWHIEYLWSPVSE</sequence>
<dbReference type="OrthoDB" id="979776at2"/>
<dbReference type="AlphaFoldDB" id="A0A166QQJ1"/>
<dbReference type="EMBL" id="LUKJ01000002">
    <property type="protein sequence ID" value="KZN20694.1"/>
    <property type="molecule type" value="Genomic_DNA"/>
</dbReference>
<name>A0A166QQJ1_PSEFL</name>
<protein>
    <submittedName>
        <fullName evidence="1">Uncharacterized protein</fullName>
    </submittedName>
</protein>